<dbReference type="AlphaFoldDB" id="A0A210Q0H8"/>
<evidence type="ECO:0000256" key="1">
    <source>
        <dbReference type="ARBA" id="ARBA00022837"/>
    </source>
</evidence>
<evidence type="ECO:0000313" key="5">
    <source>
        <dbReference type="Proteomes" id="UP000242188"/>
    </source>
</evidence>
<dbReference type="Gene3D" id="1.10.238.10">
    <property type="entry name" value="EF-hand"/>
    <property type="match status" value="1"/>
</dbReference>
<feature type="domain" description="EF-hand" evidence="3">
    <location>
        <begin position="156"/>
        <end position="191"/>
    </location>
</feature>
<comment type="caution">
    <text evidence="4">The sequence shown here is derived from an EMBL/GenBank/DDBJ whole genome shotgun (WGS) entry which is preliminary data.</text>
</comment>
<gene>
    <name evidence="4" type="ORF">KP79_PYT02083</name>
</gene>
<proteinExistence type="predicted"/>
<dbReference type="PROSITE" id="PS00018">
    <property type="entry name" value="EF_HAND_1"/>
    <property type="match status" value="2"/>
</dbReference>
<dbReference type="Pfam" id="PF13499">
    <property type="entry name" value="EF-hand_7"/>
    <property type="match status" value="1"/>
</dbReference>
<dbReference type="SMART" id="SM00054">
    <property type="entry name" value="EFh"/>
    <property type="match status" value="3"/>
</dbReference>
<dbReference type="CDD" id="cd00051">
    <property type="entry name" value="EFh"/>
    <property type="match status" value="1"/>
</dbReference>
<feature type="compositionally biased region" description="Basic and acidic residues" evidence="2">
    <location>
        <begin position="42"/>
        <end position="74"/>
    </location>
</feature>
<sequence length="227" mass="25722">MPTSRQQRYTCQISIGSTRKPPGEENITPGQDSAQPPDVVMDSEKKLKQSTEDMDPVRTEDVGTRLKDTQRADVDTSNPVSPKLRQSYLNFFKEADTSGIGQITVHQFRDAVVKVGFKGTSFQVAGMFADLNPNDDLIVTLEAFMTEMCKVDSRKRTQKDIEDIFHLLDVDNDGLITNKDIATSLERQNKFKLDDTIQRMILKYDFDCDGALSLEDFLKGCQRDQRK</sequence>
<dbReference type="Proteomes" id="UP000242188">
    <property type="component" value="Unassembled WGS sequence"/>
</dbReference>
<dbReference type="InterPro" id="IPR018247">
    <property type="entry name" value="EF_Hand_1_Ca_BS"/>
</dbReference>
<dbReference type="InterPro" id="IPR002048">
    <property type="entry name" value="EF_hand_dom"/>
</dbReference>
<dbReference type="PROSITE" id="PS50222">
    <property type="entry name" value="EF_HAND_2"/>
    <property type="match status" value="2"/>
</dbReference>
<evidence type="ECO:0000259" key="3">
    <source>
        <dbReference type="PROSITE" id="PS50222"/>
    </source>
</evidence>
<dbReference type="STRING" id="6573.A0A210Q0H8"/>
<accession>A0A210Q0H8</accession>
<dbReference type="OrthoDB" id="26525at2759"/>
<feature type="compositionally biased region" description="Polar residues" evidence="2">
    <location>
        <begin position="1"/>
        <end position="17"/>
    </location>
</feature>
<organism evidence="4 5">
    <name type="scientific">Mizuhopecten yessoensis</name>
    <name type="common">Japanese scallop</name>
    <name type="synonym">Patinopecten yessoensis</name>
    <dbReference type="NCBI Taxonomy" id="6573"/>
    <lineage>
        <taxon>Eukaryota</taxon>
        <taxon>Metazoa</taxon>
        <taxon>Spiralia</taxon>
        <taxon>Lophotrochozoa</taxon>
        <taxon>Mollusca</taxon>
        <taxon>Bivalvia</taxon>
        <taxon>Autobranchia</taxon>
        <taxon>Pteriomorphia</taxon>
        <taxon>Pectinida</taxon>
        <taxon>Pectinoidea</taxon>
        <taxon>Pectinidae</taxon>
        <taxon>Mizuhopecten</taxon>
    </lineage>
</organism>
<feature type="domain" description="EF-hand" evidence="3">
    <location>
        <begin position="192"/>
        <end position="227"/>
    </location>
</feature>
<dbReference type="InterPro" id="IPR011992">
    <property type="entry name" value="EF-hand-dom_pair"/>
</dbReference>
<dbReference type="EMBL" id="NEDP02005306">
    <property type="protein sequence ID" value="OWF42215.1"/>
    <property type="molecule type" value="Genomic_DNA"/>
</dbReference>
<dbReference type="SUPFAM" id="SSF47473">
    <property type="entry name" value="EF-hand"/>
    <property type="match status" value="1"/>
</dbReference>
<feature type="region of interest" description="Disordered" evidence="2">
    <location>
        <begin position="1"/>
        <end position="80"/>
    </location>
</feature>
<protein>
    <submittedName>
        <fullName evidence="4">Caltractin</fullName>
    </submittedName>
</protein>
<evidence type="ECO:0000313" key="4">
    <source>
        <dbReference type="EMBL" id="OWF42215.1"/>
    </source>
</evidence>
<evidence type="ECO:0000256" key="2">
    <source>
        <dbReference type="SAM" id="MobiDB-lite"/>
    </source>
</evidence>
<reference evidence="4 5" key="1">
    <citation type="journal article" date="2017" name="Nat. Ecol. Evol.">
        <title>Scallop genome provides insights into evolution of bilaterian karyotype and development.</title>
        <authorList>
            <person name="Wang S."/>
            <person name="Zhang J."/>
            <person name="Jiao W."/>
            <person name="Li J."/>
            <person name="Xun X."/>
            <person name="Sun Y."/>
            <person name="Guo X."/>
            <person name="Huan P."/>
            <person name="Dong B."/>
            <person name="Zhang L."/>
            <person name="Hu X."/>
            <person name="Sun X."/>
            <person name="Wang J."/>
            <person name="Zhao C."/>
            <person name="Wang Y."/>
            <person name="Wang D."/>
            <person name="Huang X."/>
            <person name="Wang R."/>
            <person name="Lv J."/>
            <person name="Li Y."/>
            <person name="Zhang Z."/>
            <person name="Liu B."/>
            <person name="Lu W."/>
            <person name="Hui Y."/>
            <person name="Liang J."/>
            <person name="Zhou Z."/>
            <person name="Hou R."/>
            <person name="Li X."/>
            <person name="Liu Y."/>
            <person name="Li H."/>
            <person name="Ning X."/>
            <person name="Lin Y."/>
            <person name="Zhao L."/>
            <person name="Xing Q."/>
            <person name="Dou J."/>
            <person name="Li Y."/>
            <person name="Mao J."/>
            <person name="Guo H."/>
            <person name="Dou H."/>
            <person name="Li T."/>
            <person name="Mu C."/>
            <person name="Jiang W."/>
            <person name="Fu Q."/>
            <person name="Fu X."/>
            <person name="Miao Y."/>
            <person name="Liu J."/>
            <person name="Yu Q."/>
            <person name="Li R."/>
            <person name="Liao H."/>
            <person name="Li X."/>
            <person name="Kong Y."/>
            <person name="Jiang Z."/>
            <person name="Chourrout D."/>
            <person name="Li R."/>
            <person name="Bao Z."/>
        </authorList>
    </citation>
    <scope>NUCLEOTIDE SEQUENCE [LARGE SCALE GENOMIC DNA]</scope>
    <source>
        <strain evidence="4 5">PY_sf001</strain>
    </source>
</reference>
<name>A0A210Q0H8_MIZYE</name>
<keyword evidence="5" id="KW-1185">Reference proteome</keyword>
<dbReference type="GO" id="GO:0005509">
    <property type="term" value="F:calcium ion binding"/>
    <property type="evidence" value="ECO:0007669"/>
    <property type="project" value="InterPro"/>
</dbReference>
<keyword evidence="1" id="KW-0106">Calcium</keyword>